<dbReference type="KEGG" id="paek:D3873_02960"/>
<keyword evidence="4" id="KW-1185">Reference proteome</keyword>
<evidence type="ECO:0000313" key="2">
    <source>
        <dbReference type="EMBL" id="AYC28880.1"/>
    </source>
</evidence>
<dbReference type="EMBL" id="CP032418">
    <property type="protein sequence ID" value="AYC28763.1"/>
    <property type="molecule type" value="Genomic_DNA"/>
</dbReference>
<evidence type="ECO:0000313" key="4">
    <source>
        <dbReference type="Proteomes" id="UP000265725"/>
    </source>
</evidence>
<evidence type="ECO:0000313" key="1">
    <source>
        <dbReference type="EMBL" id="AYC28763.1"/>
    </source>
</evidence>
<proteinExistence type="predicted"/>
<reference evidence="4" key="2">
    <citation type="submission" date="2018-09" db="EMBL/GenBank/DDBJ databases">
        <authorList>
            <person name="Zhu H."/>
        </authorList>
    </citation>
    <scope>NUCLEOTIDE SEQUENCE [LARGE SCALE GENOMIC DNA]</scope>
    <source>
        <strain evidence="4">K2R23-3</strain>
    </source>
</reference>
<dbReference type="SUPFAM" id="SSF46689">
    <property type="entry name" value="Homeodomain-like"/>
    <property type="match status" value="1"/>
</dbReference>
<dbReference type="AlphaFoldDB" id="A0A385YWH8"/>
<gene>
    <name evidence="1" type="ORF">D3873_02330</name>
    <name evidence="2" type="ORF">D3873_02960</name>
    <name evidence="3" type="ORF">D3873_08295</name>
</gene>
<evidence type="ECO:0000313" key="3">
    <source>
        <dbReference type="EMBL" id="AYC29893.1"/>
    </source>
</evidence>
<sequence length="97" mass="11333">MMSTNYKRYDFTTKKIAVERYLSGESAQSVAVELEISNRRRVQDWAELVRTAGSFEVLHGKQGKKPKTQREKLYVLEIEKLKREIAVLKKRMDSVGR</sequence>
<organism evidence="3 4">
    <name type="scientific">Paenisporosarcina cavernae</name>
    <dbReference type="NCBI Taxonomy" id="2320858"/>
    <lineage>
        <taxon>Bacteria</taxon>
        <taxon>Bacillati</taxon>
        <taxon>Bacillota</taxon>
        <taxon>Bacilli</taxon>
        <taxon>Bacillales</taxon>
        <taxon>Caryophanaceae</taxon>
        <taxon>Paenisporosarcina</taxon>
    </lineage>
</organism>
<dbReference type="InterPro" id="IPR009057">
    <property type="entry name" value="Homeodomain-like_sf"/>
</dbReference>
<dbReference type="KEGG" id="paek:D3873_02330"/>
<dbReference type="EMBL" id="CP032418">
    <property type="protein sequence ID" value="AYC28880.1"/>
    <property type="molecule type" value="Genomic_DNA"/>
</dbReference>
<dbReference type="OrthoDB" id="3008775at2"/>
<evidence type="ECO:0008006" key="5">
    <source>
        <dbReference type="Google" id="ProtNLM"/>
    </source>
</evidence>
<reference evidence="3" key="1">
    <citation type="submission" date="2018-09" db="EMBL/GenBank/DDBJ databases">
        <authorList>
            <person name="Parvin R."/>
            <person name="Begum J.A."/>
            <person name="Chowdhury E.H."/>
            <person name="Islam M.R."/>
            <person name="Harder T."/>
        </authorList>
    </citation>
    <scope>NUCLEOTIDE SEQUENCE</scope>
    <source>
        <strain evidence="3">K2R23-3</strain>
    </source>
</reference>
<dbReference type="KEGG" id="paek:D3873_08295"/>
<dbReference type="EMBL" id="CP032418">
    <property type="protein sequence ID" value="AYC29893.1"/>
    <property type="molecule type" value="Genomic_DNA"/>
</dbReference>
<name>A0A385YWH8_9BACL</name>
<protein>
    <recommendedName>
        <fullName evidence="5">Transposase</fullName>
    </recommendedName>
</protein>
<dbReference type="Proteomes" id="UP000265725">
    <property type="component" value="Chromosome"/>
</dbReference>
<accession>A0A385YWH8</accession>